<feature type="region of interest" description="Disordered" evidence="1">
    <location>
        <begin position="37"/>
        <end position="124"/>
    </location>
</feature>
<evidence type="ECO:0000256" key="1">
    <source>
        <dbReference type="SAM" id="MobiDB-lite"/>
    </source>
</evidence>
<feature type="compositionally biased region" description="Low complexity" evidence="1">
    <location>
        <begin position="82"/>
        <end position="116"/>
    </location>
</feature>
<evidence type="ECO:0000313" key="3">
    <source>
        <dbReference type="Proteomes" id="UP000198609"/>
    </source>
</evidence>
<dbReference type="Proteomes" id="UP000198609">
    <property type="component" value="Unassembled WGS sequence"/>
</dbReference>
<dbReference type="EMBL" id="FNST01000002">
    <property type="protein sequence ID" value="SEC32264.1"/>
    <property type="molecule type" value="Genomic_DNA"/>
</dbReference>
<sequence>MNPPIVGRKEPLPDSLSYFDTRMGDYRKARSQCFRSRLRQWPGSGPTSPSVPDDRHPAARRRSGRAQLAFCRPRITLQRSVSRSYALPARSPSPSRSAARPSATSAAEWSSSSCPAGSVCTRPP</sequence>
<keyword evidence="3" id="KW-1185">Reference proteome</keyword>
<protein>
    <submittedName>
        <fullName evidence="2">Uncharacterized protein</fullName>
    </submittedName>
</protein>
<gene>
    <name evidence="2" type="ORF">SAMN04490356_3707</name>
</gene>
<accession>A0A1H4RKI4</accession>
<proteinExistence type="predicted"/>
<reference evidence="3" key="1">
    <citation type="submission" date="2016-10" db="EMBL/GenBank/DDBJ databases">
        <authorList>
            <person name="Varghese N."/>
            <person name="Submissions S."/>
        </authorList>
    </citation>
    <scope>NUCLEOTIDE SEQUENCE [LARGE SCALE GENOMIC DNA]</scope>
    <source>
        <strain evidence="3">DSM 40318</strain>
    </source>
</reference>
<name>A0A1H4RKI4_STRMJ</name>
<dbReference type="AlphaFoldDB" id="A0A1H4RKI4"/>
<organism evidence="2 3">
    <name type="scientific">Streptomyces melanosporofaciens</name>
    <dbReference type="NCBI Taxonomy" id="67327"/>
    <lineage>
        <taxon>Bacteria</taxon>
        <taxon>Bacillati</taxon>
        <taxon>Actinomycetota</taxon>
        <taxon>Actinomycetes</taxon>
        <taxon>Kitasatosporales</taxon>
        <taxon>Streptomycetaceae</taxon>
        <taxon>Streptomyces</taxon>
        <taxon>Streptomyces violaceusniger group</taxon>
    </lineage>
</organism>
<evidence type="ECO:0000313" key="2">
    <source>
        <dbReference type="EMBL" id="SEC32264.1"/>
    </source>
</evidence>